<evidence type="ECO:0000256" key="1">
    <source>
        <dbReference type="SAM" id="MobiDB-lite"/>
    </source>
</evidence>
<feature type="region of interest" description="Disordered" evidence="1">
    <location>
        <begin position="1"/>
        <end position="44"/>
    </location>
</feature>
<dbReference type="Proteomes" id="UP000886523">
    <property type="component" value="Unassembled WGS sequence"/>
</dbReference>
<feature type="compositionally biased region" description="Polar residues" evidence="1">
    <location>
        <begin position="32"/>
        <end position="41"/>
    </location>
</feature>
<gene>
    <name evidence="2" type="ORF">BS47DRAFT_1487303</name>
</gene>
<evidence type="ECO:0000313" key="3">
    <source>
        <dbReference type="Proteomes" id="UP000886523"/>
    </source>
</evidence>
<organism evidence="2 3">
    <name type="scientific">Hydnum rufescens UP504</name>
    <dbReference type="NCBI Taxonomy" id="1448309"/>
    <lineage>
        <taxon>Eukaryota</taxon>
        <taxon>Fungi</taxon>
        <taxon>Dikarya</taxon>
        <taxon>Basidiomycota</taxon>
        <taxon>Agaricomycotina</taxon>
        <taxon>Agaricomycetes</taxon>
        <taxon>Cantharellales</taxon>
        <taxon>Hydnaceae</taxon>
        <taxon>Hydnum</taxon>
    </lineage>
</organism>
<dbReference type="EMBL" id="MU129011">
    <property type="protein sequence ID" value="KAF9510749.1"/>
    <property type="molecule type" value="Genomic_DNA"/>
</dbReference>
<reference evidence="2" key="1">
    <citation type="journal article" date="2020" name="Nat. Commun.">
        <title>Large-scale genome sequencing of mycorrhizal fungi provides insights into the early evolution of symbiotic traits.</title>
        <authorList>
            <person name="Miyauchi S."/>
            <person name="Kiss E."/>
            <person name="Kuo A."/>
            <person name="Drula E."/>
            <person name="Kohler A."/>
            <person name="Sanchez-Garcia M."/>
            <person name="Morin E."/>
            <person name="Andreopoulos B."/>
            <person name="Barry K.W."/>
            <person name="Bonito G."/>
            <person name="Buee M."/>
            <person name="Carver A."/>
            <person name="Chen C."/>
            <person name="Cichocki N."/>
            <person name="Clum A."/>
            <person name="Culley D."/>
            <person name="Crous P.W."/>
            <person name="Fauchery L."/>
            <person name="Girlanda M."/>
            <person name="Hayes R.D."/>
            <person name="Keri Z."/>
            <person name="LaButti K."/>
            <person name="Lipzen A."/>
            <person name="Lombard V."/>
            <person name="Magnuson J."/>
            <person name="Maillard F."/>
            <person name="Murat C."/>
            <person name="Nolan M."/>
            <person name="Ohm R.A."/>
            <person name="Pangilinan J."/>
            <person name="Pereira M.F."/>
            <person name="Perotto S."/>
            <person name="Peter M."/>
            <person name="Pfister S."/>
            <person name="Riley R."/>
            <person name="Sitrit Y."/>
            <person name="Stielow J.B."/>
            <person name="Szollosi G."/>
            <person name="Zifcakova L."/>
            <person name="Stursova M."/>
            <person name="Spatafora J.W."/>
            <person name="Tedersoo L."/>
            <person name="Vaario L.M."/>
            <person name="Yamada A."/>
            <person name="Yan M."/>
            <person name="Wang P."/>
            <person name="Xu J."/>
            <person name="Bruns T."/>
            <person name="Baldrian P."/>
            <person name="Vilgalys R."/>
            <person name="Dunand C."/>
            <person name="Henrissat B."/>
            <person name="Grigoriev I.V."/>
            <person name="Hibbett D."/>
            <person name="Nagy L.G."/>
            <person name="Martin F.M."/>
        </authorList>
    </citation>
    <scope>NUCLEOTIDE SEQUENCE</scope>
    <source>
        <strain evidence="2">UP504</strain>
    </source>
</reference>
<proteinExistence type="predicted"/>
<evidence type="ECO:0000313" key="2">
    <source>
        <dbReference type="EMBL" id="KAF9510749.1"/>
    </source>
</evidence>
<dbReference type="AlphaFoldDB" id="A0A9P6AS96"/>
<comment type="caution">
    <text evidence="2">The sequence shown here is derived from an EMBL/GenBank/DDBJ whole genome shotgun (WGS) entry which is preliminary data.</text>
</comment>
<name>A0A9P6AS96_9AGAM</name>
<protein>
    <submittedName>
        <fullName evidence="2">Uncharacterized protein</fullName>
    </submittedName>
</protein>
<sequence length="172" mass="19134">MRSLKSDGRPAALTSGTFRRVSGDRHDESYAPSESDNNTEVHSYIPKRVDQTDDFRDALPNGDEEIADTVVKALNELAKLGLNLPLLLELVSWGNPACRSNLQISDKGGKHADGARVIMEEWAFACVEKIIQRDMDAVVAPILESRRSEMSEDHLLSINLDKIRFNIQQTAS</sequence>
<keyword evidence="3" id="KW-1185">Reference proteome</keyword>
<accession>A0A9P6AS96</accession>